<name>G2FCJ6_9GAMM</name>
<evidence type="ECO:0000313" key="1">
    <source>
        <dbReference type="EMBL" id="EGW55559.1"/>
    </source>
</evidence>
<sequence>MPKPEEANKLLFASQGMSNHKRPSDHSRWKFQNQNSGALFATDSVLSFPTVSVAKKAVPATIA</sequence>
<accession>G2FCJ6</accession>
<reference evidence="1 2" key="1">
    <citation type="journal article" date="2011" name="ISME J.">
        <title>The endosymbionts of the deep-sea tubeworms Riftia pachyptila and Tevnia jerichonana share an identical physiology as revealed by proteogenomic analyses.</title>
        <authorList>
            <person name="Gardebrecht A."/>
            <person name="Markert S."/>
            <person name="Felbeck H."/>
            <person name="Thuermer A."/>
            <person name="Albrecht D."/>
            <person name="Wollherr A."/>
            <person name="Kabisch J."/>
            <person name="Lehmann R."/>
            <person name="Daniel R."/>
            <person name="Liesegang H."/>
            <person name="Hecker M."/>
            <person name="Sievert S.M."/>
            <person name="Schweder T."/>
        </authorList>
    </citation>
    <scope>NUCLEOTIDE SEQUENCE [LARGE SCALE GENOMIC DNA]</scope>
</reference>
<dbReference type="Proteomes" id="UP000005167">
    <property type="component" value="Unassembled WGS sequence"/>
</dbReference>
<proteinExistence type="predicted"/>
<organism evidence="1 2">
    <name type="scientific">endosymbiont of Tevnia jerichonana</name>
    <name type="common">vent Tica</name>
    <dbReference type="NCBI Taxonomy" id="1049564"/>
    <lineage>
        <taxon>Bacteria</taxon>
        <taxon>Pseudomonadati</taxon>
        <taxon>Pseudomonadota</taxon>
        <taxon>Gammaproteobacteria</taxon>
        <taxon>sulfur-oxidizing symbionts</taxon>
    </lineage>
</organism>
<protein>
    <submittedName>
        <fullName evidence="1">Uncharacterized protein</fullName>
    </submittedName>
</protein>
<keyword evidence="2" id="KW-1185">Reference proteome</keyword>
<dbReference type="EMBL" id="AFZB01000003">
    <property type="protein sequence ID" value="EGW55559.1"/>
    <property type="molecule type" value="Genomic_DNA"/>
</dbReference>
<gene>
    <name evidence="1" type="ORF">TevJSym_ac01230</name>
</gene>
<comment type="caution">
    <text evidence="1">The sequence shown here is derived from an EMBL/GenBank/DDBJ whole genome shotgun (WGS) entry which is preliminary data.</text>
</comment>
<evidence type="ECO:0000313" key="2">
    <source>
        <dbReference type="Proteomes" id="UP000005167"/>
    </source>
</evidence>
<dbReference type="AlphaFoldDB" id="G2FCJ6"/>